<name>A0A0K2V364_LEPSM</name>
<proteinExistence type="predicted"/>
<protein>
    <submittedName>
        <fullName evidence="1">Uncharacterized protein</fullName>
    </submittedName>
</protein>
<reference evidence="1" key="1">
    <citation type="submission" date="2014-05" db="EMBL/GenBank/DDBJ databases">
        <authorList>
            <person name="Chronopoulou M."/>
        </authorList>
    </citation>
    <scope>NUCLEOTIDE SEQUENCE</scope>
    <source>
        <tissue evidence="1">Whole organism</tissue>
    </source>
</reference>
<dbReference type="AlphaFoldDB" id="A0A0K2V364"/>
<evidence type="ECO:0000313" key="1">
    <source>
        <dbReference type="EMBL" id="CDW44765.1"/>
    </source>
</evidence>
<organism evidence="1">
    <name type="scientific">Lepeophtheirus salmonis</name>
    <name type="common">Salmon louse</name>
    <name type="synonym">Caligus salmonis</name>
    <dbReference type="NCBI Taxonomy" id="72036"/>
    <lineage>
        <taxon>Eukaryota</taxon>
        <taxon>Metazoa</taxon>
        <taxon>Ecdysozoa</taxon>
        <taxon>Arthropoda</taxon>
        <taxon>Crustacea</taxon>
        <taxon>Multicrustacea</taxon>
        <taxon>Hexanauplia</taxon>
        <taxon>Copepoda</taxon>
        <taxon>Siphonostomatoida</taxon>
        <taxon>Caligidae</taxon>
        <taxon>Lepeophtheirus</taxon>
    </lineage>
</organism>
<sequence>MNEYQSYKLAFTVQQTNLAFKSPKQKKYFPMTLSIVLIW</sequence>
<accession>A0A0K2V364</accession>
<dbReference type="EMBL" id="HACA01027404">
    <property type="protein sequence ID" value="CDW44765.1"/>
    <property type="molecule type" value="Transcribed_RNA"/>
</dbReference>